<keyword evidence="3" id="KW-0479">Metal-binding</keyword>
<feature type="binding site" evidence="3">
    <location>
        <position position="220"/>
    </location>
    <ligand>
        <name>Fe cation</name>
        <dbReference type="ChEBI" id="CHEBI:24875"/>
    </ligand>
</feature>
<feature type="signal peptide" evidence="4">
    <location>
        <begin position="1"/>
        <end position="21"/>
    </location>
</feature>
<accession>A0A2S0VYE1</accession>
<evidence type="ECO:0000256" key="3">
    <source>
        <dbReference type="PIRSR" id="PIRSR002825-1"/>
    </source>
</evidence>
<evidence type="ECO:0000256" key="2">
    <source>
        <dbReference type="ARBA" id="ARBA00022729"/>
    </source>
</evidence>
<keyword evidence="6" id="KW-1185">Reference proteome</keyword>
<keyword evidence="5" id="KW-0614">Plasmid</keyword>
<dbReference type="AlphaFoldDB" id="A0A2S0VYE1"/>
<gene>
    <name evidence="5" type="ORF">C2869_22090</name>
</gene>
<dbReference type="PANTHER" id="PTHR30006">
    <property type="entry name" value="THIAMINE-BINDING PERIPLASMIC PROTEIN-RELATED"/>
    <property type="match status" value="1"/>
</dbReference>
<dbReference type="GO" id="GO:0030288">
    <property type="term" value="C:outer membrane-bounded periplasmic space"/>
    <property type="evidence" value="ECO:0007669"/>
    <property type="project" value="TreeGrafter"/>
</dbReference>
<evidence type="ECO:0000256" key="1">
    <source>
        <dbReference type="ARBA" id="ARBA00008520"/>
    </source>
</evidence>
<dbReference type="Pfam" id="PF13343">
    <property type="entry name" value="SBP_bac_6"/>
    <property type="match status" value="1"/>
</dbReference>
<reference evidence="5 6" key="1">
    <citation type="submission" date="2018-01" db="EMBL/GenBank/DDBJ databases">
        <title>Genome sequence of a Cantenovulum-like bacteria.</title>
        <authorList>
            <person name="Tan W.R."/>
            <person name="Lau N.-S."/>
            <person name="Go F."/>
            <person name="Amirul A.-A.A."/>
        </authorList>
    </citation>
    <scope>NUCLEOTIDE SEQUENCE [LARGE SCALE GENOMIC DNA]</scope>
    <source>
        <strain evidence="5 6">CCB-QB4</strain>
        <plasmid evidence="6">Plasmid unnamed1</plasmid>
    </source>
</reference>
<dbReference type="PANTHER" id="PTHR30006:SF15">
    <property type="entry name" value="IRON-UTILIZATION PERIPLASMIC PROTEIN"/>
    <property type="match status" value="1"/>
</dbReference>
<organism evidence="5 6">
    <name type="scientific">Saccharobesus litoralis</name>
    <dbReference type="NCBI Taxonomy" id="2172099"/>
    <lineage>
        <taxon>Bacteria</taxon>
        <taxon>Pseudomonadati</taxon>
        <taxon>Pseudomonadota</taxon>
        <taxon>Gammaproteobacteria</taxon>
        <taxon>Alteromonadales</taxon>
        <taxon>Alteromonadaceae</taxon>
        <taxon>Saccharobesus</taxon>
    </lineage>
</organism>
<evidence type="ECO:0000313" key="6">
    <source>
        <dbReference type="Proteomes" id="UP000244441"/>
    </source>
</evidence>
<dbReference type="Gene3D" id="3.40.190.10">
    <property type="entry name" value="Periplasmic binding protein-like II"/>
    <property type="match status" value="2"/>
</dbReference>
<protein>
    <submittedName>
        <fullName evidence="5">Iron ABC transporter substrate-binding protein</fullName>
    </submittedName>
</protein>
<dbReference type="PIRSF" id="PIRSF002825">
    <property type="entry name" value="CfbpA"/>
    <property type="match status" value="1"/>
</dbReference>
<feature type="binding site" evidence="3">
    <location>
        <position position="219"/>
    </location>
    <ligand>
        <name>Fe cation</name>
        <dbReference type="ChEBI" id="CHEBI:24875"/>
    </ligand>
</feature>
<dbReference type="SUPFAM" id="SSF53850">
    <property type="entry name" value="Periplasmic binding protein-like II"/>
    <property type="match status" value="1"/>
</dbReference>
<dbReference type="GO" id="GO:0046872">
    <property type="term" value="F:metal ion binding"/>
    <property type="evidence" value="ECO:0007669"/>
    <property type="project" value="UniProtKB-KW"/>
</dbReference>
<dbReference type="RefSeq" id="WP_108605232.1">
    <property type="nucleotide sequence ID" value="NZ_CP026605.1"/>
</dbReference>
<keyword evidence="3" id="KW-0408">Iron</keyword>
<evidence type="ECO:0000256" key="4">
    <source>
        <dbReference type="SAM" id="SignalP"/>
    </source>
</evidence>
<dbReference type="EMBL" id="CP026605">
    <property type="protein sequence ID" value="AWB69195.1"/>
    <property type="molecule type" value="Genomic_DNA"/>
</dbReference>
<feature type="chain" id="PRO_5015521738" evidence="4">
    <location>
        <begin position="22"/>
        <end position="337"/>
    </location>
</feature>
<dbReference type="Proteomes" id="UP000244441">
    <property type="component" value="Plasmid unnamed1"/>
</dbReference>
<dbReference type="InterPro" id="IPR026045">
    <property type="entry name" value="Ferric-bd"/>
</dbReference>
<sequence length="337" mass="38018">MKTIYKFMLLATLAWLNPCWANSEQHLNIYSYRQPFLIQPILDKFTQQTGITTNIVFAKKGLIERLQREGKYTQADIVLTSNFATLLQLKDQALTQAISSEIVQQNIPQLYRDPQEHWIALTKRVRSIYTAKNRVSRSAIRYEDLADAKYQGKVCTISGKHAYNLGLIASMIAHSGIENTRSWLSGVKQNLARRPQGNERAQVKAIKEGLCDISLGNSYYFGMMMKDPQQQTWAQAVNINFPNQADRGAHINISGIAITKHAPNKSNALQLVEYLTSSQAQEYYATLNMEYPVKPGVALSPLVASWGAFKAESIPLAKLAEYQKQALKLVDEVQFDL</sequence>
<comment type="similarity">
    <text evidence="1">Belongs to the bacterial solute-binding protein 1 family.</text>
</comment>
<proteinExistence type="inferred from homology"/>
<name>A0A2S0VYE1_9ALTE</name>
<geneLocation type="plasmid" evidence="5">
    <name>unnamed1</name>
</geneLocation>
<dbReference type="KEGG" id="cate:C2869_22090"/>
<dbReference type="OrthoDB" id="9769567at2"/>
<evidence type="ECO:0000313" key="5">
    <source>
        <dbReference type="EMBL" id="AWB69195.1"/>
    </source>
</evidence>
<keyword evidence="2 4" id="KW-0732">Signal</keyword>